<name>A0A923TCI2_9BACT</name>
<dbReference type="PANTHER" id="PTHR39419:SF1">
    <property type="entry name" value="SLL0814 PROTEIN"/>
    <property type="match status" value="1"/>
</dbReference>
<evidence type="ECO:0000313" key="2">
    <source>
        <dbReference type="EMBL" id="MBC6993747.1"/>
    </source>
</evidence>
<feature type="transmembrane region" description="Helical" evidence="1">
    <location>
        <begin position="185"/>
        <end position="204"/>
    </location>
</feature>
<evidence type="ECO:0000313" key="3">
    <source>
        <dbReference type="Proteomes" id="UP000650081"/>
    </source>
</evidence>
<dbReference type="PANTHER" id="PTHR39419">
    <property type="entry name" value="SLL0814 PROTEIN"/>
    <property type="match status" value="1"/>
</dbReference>
<protein>
    <submittedName>
        <fullName evidence="2">Carotenoid biosynthesis protein</fullName>
    </submittedName>
</protein>
<dbReference type="InterPro" id="IPR007354">
    <property type="entry name" value="CruF-like"/>
</dbReference>
<feature type="transmembrane region" description="Helical" evidence="1">
    <location>
        <begin position="67"/>
        <end position="91"/>
    </location>
</feature>
<evidence type="ECO:0000256" key="1">
    <source>
        <dbReference type="SAM" id="Phobius"/>
    </source>
</evidence>
<proteinExistence type="predicted"/>
<feature type="transmembrane region" description="Helical" evidence="1">
    <location>
        <begin position="146"/>
        <end position="165"/>
    </location>
</feature>
<keyword evidence="1" id="KW-0812">Transmembrane</keyword>
<keyword evidence="1" id="KW-1133">Transmembrane helix</keyword>
<keyword evidence="3" id="KW-1185">Reference proteome</keyword>
<dbReference type="EMBL" id="JACSIT010000076">
    <property type="protein sequence ID" value="MBC6993747.1"/>
    <property type="molecule type" value="Genomic_DNA"/>
</dbReference>
<dbReference type="AlphaFoldDB" id="A0A923TCI2"/>
<sequence length="229" mass="25323">MIAASSTGFTAFERYLAYFLVFAFASGALAHYLPAVLPITRVTTDGLLLVINGLLIYAVYRRNRGSGLFLWLLVAYWFTFAMEAIGVATGAVFGNYTYGPTMWWQWLGVPFVIALNWCVLTLACNELALRMLPPPAKGEGTLGRKVAVAALAGGITAFYDVVIEPVAIQLDYWQWGGGEIPLQNYLAWALIAFVISLPLHLFGVRFRSPVLLVYFFAQLFFFGVLNLAL</sequence>
<gene>
    <name evidence="2" type="ORF">H9S92_06220</name>
</gene>
<comment type="caution">
    <text evidence="2">The sequence shown here is derived from an EMBL/GenBank/DDBJ whole genome shotgun (WGS) entry which is preliminary data.</text>
</comment>
<dbReference type="Pfam" id="PF04240">
    <property type="entry name" value="Caroten_synth"/>
    <property type="match status" value="1"/>
</dbReference>
<keyword evidence="1" id="KW-0472">Membrane</keyword>
<feature type="transmembrane region" description="Helical" evidence="1">
    <location>
        <begin position="15"/>
        <end position="33"/>
    </location>
</feature>
<organism evidence="2 3">
    <name type="scientific">Neolewinella lacunae</name>
    <dbReference type="NCBI Taxonomy" id="1517758"/>
    <lineage>
        <taxon>Bacteria</taxon>
        <taxon>Pseudomonadati</taxon>
        <taxon>Bacteroidota</taxon>
        <taxon>Saprospiria</taxon>
        <taxon>Saprospirales</taxon>
        <taxon>Lewinellaceae</taxon>
        <taxon>Neolewinella</taxon>
    </lineage>
</organism>
<accession>A0A923TCI2</accession>
<reference evidence="2" key="1">
    <citation type="submission" date="2020-08" db="EMBL/GenBank/DDBJ databases">
        <title>Lewinella bacteria from marine environments.</title>
        <authorList>
            <person name="Zhong Y."/>
        </authorList>
    </citation>
    <scope>NUCLEOTIDE SEQUENCE</scope>
    <source>
        <strain evidence="2">KCTC 42187</strain>
    </source>
</reference>
<feature type="transmembrane region" description="Helical" evidence="1">
    <location>
        <begin position="103"/>
        <end position="125"/>
    </location>
</feature>
<feature type="transmembrane region" description="Helical" evidence="1">
    <location>
        <begin position="211"/>
        <end position="228"/>
    </location>
</feature>
<dbReference type="Proteomes" id="UP000650081">
    <property type="component" value="Unassembled WGS sequence"/>
</dbReference>